<comment type="caution">
    <text evidence="5">The sequence shown here is derived from an EMBL/GenBank/DDBJ whole genome shotgun (WGS) entry which is preliminary data.</text>
</comment>
<feature type="domain" description="XRCC4 coiled-coil" evidence="3">
    <location>
        <begin position="13"/>
        <end position="89"/>
    </location>
</feature>
<feature type="coiled-coil region" evidence="1">
    <location>
        <begin position="79"/>
        <end position="106"/>
    </location>
</feature>
<dbReference type="GO" id="GO:0005958">
    <property type="term" value="C:DNA-dependent protein kinase-DNA ligase 4 complex"/>
    <property type="evidence" value="ECO:0007669"/>
    <property type="project" value="TreeGrafter"/>
</dbReference>
<dbReference type="GO" id="GO:0010165">
    <property type="term" value="P:response to X-ray"/>
    <property type="evidence" value="ECO:0007669"/>
    <property type="project" value="TreeGrafter"/>
</dbReference>
<dbReference type="InterPro" id="IPR014751">
    <property type="entry name" value="XRCC4-like_C"/>
</dbReference>
<protein>
    <submittedName>
        <fullName evidence="5">XRCC4 protein</fullName>
    </submittedName>
</protein>
<dbReference type="GO" id="GO:0032807">
    <property type="term" value="C:DNA ligase IV complex"/>
    <property type="evidence" value="ECO:0007669"/>
    <property type="project" value="TreeGrafter"/>
</dbReference>
<dbReference type="PANTHER" id="PTHR28559">
    <property type="entry name" value="DNA REPAIR PROTEIN XRCC4"/>
    <property type="match status" value="1"/>
</dbReference>
<reference evidence="5 6" key="1">
    <citation type="submission" date="2019-09" db="EMBL/GenBank/DDBJ databases">
        <title>Bird 10,000 Genomes (B10K) Project - Family phase.</title>
        <authorList>
            <person name="Zhang G."/>
        </authorList>
    </citation>
    <scope>NUCLEOTIDE SEQUENCE [LARGE SCALE GENOMIC DNA]</scope>
    <source>
        <strain evidence="5">B10K-DU-029-41</strain>
        <tissue evidence="5">Liver</tissue>
    </source>
</reference>
<evidence type="ECO:0000313" key="6">
    <source>
        <dbReference type="Proteomes" id="UP000542689"/>
    </source>
</evidence>
<dbReference type="EMBL" id="VZRS01010765">
    <property type="protein sequence ID" value="NWW64915.1"/>
    <property type="molecule type" value="Genomic_DNA"/>
</dbReference>
<sequence>FRLGSLELQEVPDPAEVVKELFGYCLDSLGKLRAKTEHLQRENERLFSNWSDVEKRLEKCVEAKEELEADLYSRFILVLNEKKAKIRNLQKLLSEAKESAADAKCTRDSIAATQAVIKKENDYDASTDEESENPARASLPSAPERKDSSLLGSPDVVDPAPRRKRRQRTAKPAGTGAKVAAYEAEQPAQEK</sequence>
<keyword evidence="6" id="KW-1185">Reference proteome</keyword>
<feature type="domain" description="XRCC4 C-terminal" evidence="4">
    <location>
        <begin position="118"/>
        <end position="191"/>
    </location>
</feature>
<dbReference type="GO" id="GO:0003677">
    <property type="term" value="F:DNA binding"/>
    <property type="evidence" value="ECO:0007669"/>
    <property type="project" value="InterPro"/>
</dbReference>
<dbReference type="Proteomes" id="UP000542689">
    <property type="component" value="Unassembled WGS sequence"/>
</dbReference>
<dbReference type="Gene3D" id="1.20.5.370">
    <property type="match status" value="1"/>
</dbReference>
<evidence type="ECO:0000256" key="2">
    <source>
        <dbReference type="SAM" id="MobiDB-lite"/>
    </source>
</evidence>
<dbReference type="Pfam" id="PF21924">
    <property type="entry name" value="XRCC4_CC"/>
    <property type="match status" value="1"/>
</dbReference>
<keyword evidence="1" id="KW-0175">Coiled coil</keyword>
<feature type="non-terminal residue" evidence="5">
    <location>
        <position position="191"/>
    </location>
</feature>
<evidence type="ECO:0000256" key="1">
    <source>
        <dbReference type="SAM" id="Coils"/>
    </source>
</evidence>
<dbReference type="FunFam" id="1.20.5.370:FF:000011">
    <property type="entry name" value="DNA repair protein XRCC4 isoform X2"/>
    <property type="match status" value="1"/>
</dbReference>
<gene>
    <name evidence="5" type="primary">Xrcc4_1</name>
    <name evidence="5" type="ORF">IFRKOW_R14634</name>
</gene>
<organism evidence="5 6">
    <name type="scientific">Ifrita kowaldi</name>
    <name type="common">blue-capped ifrita</name>
    <dbReference type="NCBI Taxonomy" id="461245"/>
    <lineage>
        <taxon>Eukaryota</taxon>
        <taxon>Metazoa</taxon>
        <taxon>Chordata</taxon>
        <taxon>Craniata</taxon>
        <taxon>Vertebrata</taxon>
        <taxon>Euteleostomi</taxon>
        <taxon>Archelosauria</taxon>
        <taxon>Archosauria</taxon>
        <taxon>Dinosauria</taxon>
        <taxon>Saurischia</taxon>
        <taxon>Theropoda</taxon>
        <taxon>Coelurosauria</taxon>
        <taxon>Aves</taxon>
        <taxon>Neognathae</taxon>
        <taxon>Neoaves</taxon>
        <taxon>Telluraves</taxon>
        <taxon>Australaves</taxon>
        <taxon>Passeriformes</taxon>
        <taxon>Corvoidea</taxon>
        <taxon>Cinclosomatidae</taxon>
        <taxon>Ifrita</taxon>
    </lineage>
</organism>
<evidence type="ECO:0000313" key="5">
    <source>
        <dbReference type="EMBL" id="NWW64915.1"/>
    </source>
</evidence>
<dbReference type="GO" id="GO:0033152">
    <property type="term" value="P:immunoglobulin V(D)J recombination"/>
    <property type="evidence" value="ECO:0007669"/>
    <property type="project" value="TreeGrafter"/>
</dbReference>
<accession>A0A7K6PWA6</accession>
<feature type="region of interest" description="Disordered" evidence="2">
    <location>
        <begin position="121"/>
        <end position="191"/>
    </location>
</feature>
<dbReference type="InterPro" id="IPR053963">
    <property type="entry name" value="XRCC4_C"/>
</dbReference>
<dbReference type="SUPFAM" id="SSF58022">
    <property type="entry name" value="XRCC4, C-terminal oligomerization domain"/>
    <property type="match status" value="1"/>
</dbReference>
<evidence type="ECO:0000259" key="4">
    <source>
        <dbReference type="Pfam" id="PF21925"/>
    </source>
</evidence>
<evidence type="ECO:0000259" key="3">
    <source>
        <dbReference type="Pfam" id="PF21924"/>
    </source>
</evidence>
<feature type="non-terminal residue" evidence="5">
    <location>
        <position position="1"/>
    </location>
</feature>
<name>A0A7K6PWA6_9CORV</name>
<dbReference type="AlphaFoldDB" id="A0A7K6PWA6"/>
<proteinExistence type="predicted"/>
<dbReference type="GO" id="GO:0006303">
    <property type="term" value="P:double-strand break repair via nonhomologous end joining"/>
    <property type="evidence" value="ECO:0007669"/>
    <property type="project" value="TreeGrafter"/>
</dbReference>
<dbReference type="PANTHER" id="PTHR28559:SF1">
    <property type="entry name" value="DNA REPAIR PROTEIN XRCC4"/>
    <property type="match status" value="1"/>
</dbReference>
<dbReference type="Pfam" id="PF21925">
    <property type="entry name" value="XRCC4_C"/>
    <property type="match status" value="1"/>
</dbReference>
<dbReference type="InterPro" id="IPR010585">
    <property type="entry name" value="DNA_repair_prot_XRCC4"/>
</dbReference>
<feature type="compositionally biased region" description="Acidic residues" evidence="2">
    <location>
        <begin position="123"/>
        <end position="132"/>
    </location>
</feature>
<dbReference type="InterPro" id="IPR053962">
    <property type="entry name" value="XRCC4_CC"/>
</dbReference>